<dbReference type="InterPro" id="IPR051043">
    <property type="entry name" value="Sulfatase_Mod_Factor_Kinase"/>
</dbReference>
<evidence type="ECO:0000313" key="6">
    <source>
        <dbReference type="EMBL" id="TWT90480.1"/>
    </source>
</evidence>
<reference evidence="6 7" key="1">
    <citation type="submission" date="2019-02" db="EMBL/GenBank/DDBJ databases">
        <title>Deep-cultivation of Planctomycetes and their phenomic and genomic characterization uncovers novel biology.</title>
        <authorList>
            <person name="Wiegand S."/>
            <person name="Jogler M."/>
            <person name="Boedeker C."/>
            <person name="Pinto D."/>
            <person name="Vollmers J."/>
            <person name="Rivas-Marin E."/>
            <person name="Kohn T."/>
            <person name="Peeters S.H."/>
            <person name="Heuer A."/>
            <person name="Rast P."/>
            <person name="Oberbeckmann S."/>
            <person name="Bunk B."/>
            <person name="Jeske O."/>
            <person name="Meyerdierks A."/>
            <person name="Storesund J.E."/>
            <person name="Kallscheuer N."/>
            <person name="Luecker S."/>
            <person name="Lage O.M."/>
            <person name="Pohl T."/>
            <person name="Merkel B.J."/>
            <person name="Hornburger P."/>
            <person name="Mueller R.-W."/>
            <person name="Bruemmer F."/>
            <person name="Labrenz M."/>
            <person name="Spormann A.M."/>
            <person name="Op Den Camp H."/>
            <person name="Overmann J."/>
            <person name="Amann R."/>
            <person name="Jetten M.S.M."/>
            <person name="Mascher T."/>
            <person name="Medema M.H."/>
            <person name="Devos D.P."/>
            <person name="Kaster A.-K."/>
            <person name="Ovreas L."/>
            <person name="Rohde M."/>
            <person name="Galperin M.Y."/>
            <person name="Jogler C."/>
        </authorList>
    </citation>
    <scope>NUCLEOTIDE SEQUENCE [LARGE SCALE GENOMIC DNA]</scope>
    <source>
        <strain evidence="6 7">Mal64</strain>
    </source>
</reference>
<dbReference type="InterPro" id="IPR042095">
    <property type="entry name" value="SUMF_sf"/>
</dbReference>
<name>A0A5C5ZTA7_9BACT</name>
<dbReference type="Gene3D" id="3.90.1580.10">
    <property type="entry name" value="paralog of FGE (formylglycine-generating enzyme)"/>
    <property type="match status" value="1"/>
</dbReference>
<evidence type="ECO:0000256" key="2">
    <source>
        <dbReference type="ARBA" id="ARBA00023004"/>
    </source>
</evidence>
<dbReference type="InterPro" id="IPR017806">
    <property type="entry name" value="EgtB"/>
</dbReference>
<dbReference type="GO" id="GO:0052699">
    <property type="term" value="P:ergothioneine biosynthetic process"/>
    <property type="evidence" value="ECO:0007669"/>
    <property type="project" value="InterPro"/>
</dbReference>
<sequence length="435" mass="48984">MSVLQTSAPAQLTLAERYRAVRGFSEQLAAPLSAEDCAMQSAPDASPTKWHLAHTTWFFETFVLGERQGYEPFCPAYRYLYNSYYNAVGNQFPRPQRGLLSRPSLAEVEAYRSHVDAEMNELFDSGAFGCDEEAQAARVIEIGLQHEQQHQELILTDIQHALSINPLQPVYREGDFLASGPAPAPRWVAFDEGVRTIGHVPAAEGAGFAFDNESPRHRVFLEPFELCDRLVTCGEYLEFIEDGGYRRPELWLSLGWAAVQEHAWRAPAYWRRSDEEWRRFTLAGERRLDPHQPVACLSYFEADAYARWAGARLPTEAEWEVAASAQTTGAPTGRFVDGAWQAGEAICPRRQDGVTTPLRECFGEVWQWTSSSYSPYPGYTAPDGALGEYNGKFMCNQYVLRGASCATSSSHARLSYRNFFAPEARWQFSGLRLAR</sequence>
<dbReference type="InterPro" id="IPR005532">
    <property type="entry name" value="SUMF_dom"/>
</dbReference>
<evidence type="ECO:0000256" key="1">
    <source>
        <dbReference type="ARBA" id="ARBA00023002"/>
    </source>
</evidence>
<dbReference type="InterPro" id="IPR016187">
    <property type="entry name" value="CTDL_fold"/>
</dbReference>
<keyword evidence="1 6" id="KW-0560">Oxidoreductase</keyword>
<dbReference type="NCBIfam" id="TIGR03440">
    <property type="entry name" value="egtB_TIGR03440"/>
    <property type="match status" value="1"/>
</dbReference>
<evidence type="ECO:0000259" key="5">
    <source>
        <dbReference type="Pfam" id="PF12867"/>
    </source>
</evidence>
<dbReference type="EMBL" id="SJPQ01000001">
    <property type="protein sequence ID" value="TWT90480.1"/>
    <property type="molecule type" value="Genomic_DNA"/>
</dbReference>
<keyword evidence="7" id="KW-1185">Reference proteome</keyword>
<dbReference type="GO" id="GO:0016491">
    <property type="term" value="F:oxidoreductase activity"/>
    <property type="evidence" value="ECO:0007669"/>
    <property type="project" value="UniProtKB-KW"/>
</dbReference>
<accession>A0A5C5ZTA7</accession>
<evidence type="ECO:0000256" key="3">
    <source>
        <dbReference type="ARBA" id="ARBA00037882"/>
    </source>
</evidence>
<comment type="pathway">
    <text evidence="3">Amino-acid biosynthesis; ergothioneine biosynthesis.</text>
</comment>
<gene>
    <name evidence="6" type="primary">egtB</name>
    <name evidence="6" type="ORF">Mal64_08700</name>
</gene>
<proteinExistence type="predicted"/>
<dbReference type="RefSeq" id="WP_146397397.1">
    <property type="nucleotide sequence ID" value="NZ_SJPQ01000001.1"/>
</dbReference>
<protein>
    <submittedName>
        <fullName evidence="6">Iron(II)-dependent oxidoreductase EgtB</fullName>
        <ecNumber evidence="6">1.8.-.-</ecNumber>
    </submittedName>
</protein>
<evidence type="ECO:0000313" key="7">
    <source>
        <dbReference type="Proteomes" id="UP000315440"/>
    </source>
</evidence>
<dbReference type="Pfam" id="PF12867">
    <property type="entry name" value="DinB_2"/>
    <property type="match status" value="1"/>
</dbReference>
<dbReference type="SUPFAM" id="SSF56436">
    <property type="entry name" value="C-type lectin-like"/>
    <property type="match status" value="1"/>
</dbReference>
<organism evidence="6 7">
    <name type="scientific">Pseudobythopirellula maris</name>
    <dbReference type="NCBI Taxonomy" id="2527991"/>
    <lineage>
        <taxon>Bacteria</taxon>
        <taxon>Pseudomonadati</taxon>
        <taxon>Planctomycetota</taxon>
        <taxon>Planctomycetia</taxon>
        <taxon>Pirellulales</taxon>
        <taxon>Lacipirellulaceae</taxon>
        <taxon>Pseudobythopirellula</taxon>
    </lineage>
</organism>
<comment type="caution">
    <text evidence="6">The sequence shown here is derived from an EMBL/GenBank/DDBJ whole genome shotgun (WGS) entry which is preliminary data.</text>
</comment>
<dbReference type="EC" id="1.8.-.-" evidence="6"/>
<dbReference type="PANTHER" id="PTHR23150">
    <property type="entry name" value="SULFATASE MODIFYING FACTOR 1, 2"/>
    <property type="match status" value="1"/>
</dbReference>
<feature type="domain" description="Sulfatase-modifying factor enzyme-like" evidence="4">
    <location>
        <begin position="185"/>
        <end position="435"/>
    </location>
</feature>
<dbReference type="InterPro" id="IPR024775">
    <property type="entry name" value="DinB-like"/>
</dbReference>
<dbReference type="PANTHER" id="PTHR23150:SF36">
    <property type="entry name" value="HERCYNINE OXYGENASE"/>
    <property type="match status" value="1"/>
</dbReference>
<dbReference type="Pfam" id="PF03781">
    <property type="entry name" value="FGE-sulfatase"/>
    <property type="match status" value="1"/>
</dbReference>
<keyword evidence="2" id="KW-0408">Iron</keyword>
<dbReference type="OrthoDB" id="9812426at2"/>
<feature type="domain" description="DinB-like" evidence="5">
    <location>
        <begin position="20"/>
        <end position="154"/>
    </location>
</feature>
<evidence type="ECO:0000259" key="4">
    <source>
        <dbReference type="Pfam" id="PF03781"/>
    </source>
</evidence>
<dbReference type="AlphaFoldDB" id="A0A5C5ZTA7"/>
<dbReference type="Proteomes" id="UP000315440">
    <property type="component" value="Unassembled WGS sequence"/>
</dbReference>